<name>A0ABU9SPD8_9BURK</name>
<dbReference type="Proteomes" id="UP001390669">
    <property type="component" value="Unassembled WGS sequence"/>
</dbReference>
<accession>A0ABU9SPD8</accession>
<keyword evidence="1" id="KW-0472">Membrane</keyword>
<evidence type="ECO:0000313" key="3">
    <source>
        <dbReference type="Proteomes" id="UP001390669"/>
    </source>
</evidence>
<protein>
    <submittedName>
        <fullName evidence="2">Uncharacterized protein</fullName>
    </submittedName>
</protein>
<reference evidence="2 3" key="1">
    <citation type="submission" date="2024-01" db="EMBL/GenBank/DDBJ databases">
        <title>The diversity of rhizobia nodulating Mimosa spp. in eleven states of Brazil covering several biomes is determined by host plant, location, and edaphic factors.</title>
        <authorList>
            <person name="Rouws L."/>
            <person name="Barauna A."/>
            <person name="Beukes C."/>
            <person name="De Faria S.M."/>
            <person name="Gross E."/>
            <person name="Dos Reis Junior F.B."/>
            <person name="Simon M."/>
            <person name="Maluk M."/>
            <person name="Odee D.W."/>
            <person name="Kenicer G."/>
            <person name="Young J.P.W."/>
            <person name="Reis V.M."/>
            <person name="Zilli J."/>
            <person name="James E.K."/>
        </authorList>
    </citation>
    <scope>NUCLEOTIDE SEQUENCE [LARGE SCALE GENOMIC DNA]</scope>
    <source>
        <strain evidence="2 3">JPY164</strain>
    </source>
</reference>
<proteinExistence type="predicted"/>
<keyword evidence="3" id="KW-1185">Reference proteome</keyword>
<dbReference type="EMBL" id="JAYMRW010000069">
    <property type="protein sequence ID" value="MEM5453216.1"/>
    <property type="molecule type" value="Genomic_DNA"/>
</dbReference>
<feature type="transmembrane region" description="Helical" evidence="1">
    <location>
        <begin position="42"/>
        <end position="62"/>
    </location>
</feature>
<evidence type="ECO:0000313" key="2">
    <source>
        <dbReference type="EMBL" id="MEM5453216.1"/>
    </source>
</evidence>
<organism evidence="2 3">
    <name type="scientific">Paraburkholderia guartelaensis</name>
    <dbReference type="NCBI Taxonomy" id="2546446"/>
    <lineage>
        <taxon>Bacteria</taxon>
        <taxon>Pseudomonadati</taxon>
        <taxon>Pseudomonadota</taxon>
        <taxon>Betaproteobacteria</taxon>
        <taxon>Burkholderiales</taxon>
        <taxon>Burkholderiaceae</taxon>
        <taxon>Paraburkholderia</taxon>
    </lineage>
</organism>
<comment type="caution">
    <text evidence="2">The sequence shown here is derived from an EMBL/GenBank/DDBJ whole genome shotgun (WGS) entry which is preliminary data.</text>
</comment>
<gene>
    <name evidence="2" type="ORF">VSR33_38240</name>
</gene>
<evidence type="ECO:0000256" key="1">
    <source>
        <dbReference type="SAM" id="Phobius"/>
    </source>
</evidence>
<sequence>MDRAHATGRTGAIVAMAVTVLAVASAAIEVMRAELPGFSHLLFESLAVLSGLCAVVGIIYTCTA</sequence>
<feature type="non-terminal residue" evidence="2">
    <location>
        <position position="64"/>
    </location>
</feature>
<keyword evidence="1" id="KW-0812">Transmembrane</keyword>
<keyword evidence="1" id="KW-1133">Transmembrane helix</keyword>